<dbReference type="OrthoDB" id="2154253at2759"/>
<evidence type="ECO:0000256" key="2">
    <source>
        <dbReference type="ARBA" id="ARBA00005792"/>
    </source>
</evidence>
<dbReference type="GO" id="GO:0030150">
    <property type="term" value="P:protein import into mitochondrial matrix"/>
    <property type="evidence" value="ECO:0007669"/>
    <property type="project" value="TreeGrafter"/>
</dbReference>
<keyword evidence="9" id="KW-0472">Membrane</keyword>
<dbReference type="Proteomes" id="UP000284706">
    <property type="component" value="Unassembled WGS sequence"/>
</dbReference>
<keyword evidence="3" id="KW-0813">Transport</keyword>
<dbReference type="CDD" id="cd20071">
    <property type="entry name" value="SET_SMYD"/>
    <property type="match status" value="1"/>
</dbReference>
<reference evidence="12 13" key="1">
    <citation type="journal article" date="2018" name="Evol. Lett.">
        <title>Horizontal gene cluster transfer increased hallucinogenic mushroom diversity.</title>
        <authorList>
            <person name="Reynolds H.T."/>
            <person name="Vijayakumar V."/>
            <person name="Gluck-Thaler E."/>
            <person name="Korotkin H.B."/>
            <person name="Matheny P.B."/>
            <person name="Slot J.C."/>
        </authorList>
    </citation>
    <scope>NUCLEOTIDE SEQUENCE [LARGE SCALE GENOMIC DNA]</scope>
    <source>
        <strain evidence="12 13">SRW20</strain>
    </source>
</reference>
<evidence type="ECO:0000256" key="10">
    <source>
        <dbReference type="SAM" id="MobiDB-lite"/>
    </source>
</evidence>
<comment type="caution">
    <text evidence="12">The sequence shown here is derived from an EMBL/GenBank/DDBJ whole genome shotgun (WGS) entry which is preliminary data.</text>
</comment>
<keyword evidence="8" id="KW-0496">Mitochondrion</keyword>
<evidence type="ECO:0000256" key="9">
    <source>
        <dbReference type="ARBA" id="ARBA00023136"/>
    </source>
</evidence>
<keyword evidence="5" id="KW-1000">Mitochondrion outer membrane</keyword>
<dbReference type="Pfam" id="PF00856">
    <property type="entry name" value="SET"/>
    <property type="match status" value="1"/>
</dbReference>
<evidence type="ECO:0000256" key="1">
    <source>
        <dbReference type="ARBA" id="ARBA00004572"/>
    </source>
</evidence>
<dbReference type="Pfam" id="PF02064">
    <property type="entry name" value="MAS20"/>
    <property type="match status" value="1"/>
</dbReference>
<dbReference type="GO" id="GO:0006886">
    <property type="term" value="P:intracellular protein transport"/>
    <property type="evidence" value="ECO:0007669"/>
    <property type="project" value="InterPro"/>
</dbReference>
<evidence type="ECO:0000256" key="7">
    <source>
        <dbReference type="ARBA" id="ARBA00022989"/>
    </source>
</evidence>
<dbReference type="Gene3D" id="6.10.140.2220">
    <property type="match status" value="1"/>
</dbReference>
<proteinExistence type="inferred from homology"/>
<comment type="subcellular location">
    <subcellularLocation>
        <location evidence="1">Mitochondrion outer membrane</location>
        <topology evidence="1">Single-pass membrane protein</topology>
    </subcellularLocation>
</comment>
<dbReference type="InterPro" id="IPR002056">
    <property type="entry name" value="MAS20"/>
</dbReference>
<evidence type="ECO:0000256" key="5">
    <source>
        <dbReference type="ARBA" id="ARBA00022787"/>
    </source>
</evidence>
<keyword evidence="13" id="KW-1185">Reference proteome</keyword>
<dbReference type="GO" id="GO:0016031">
    <property type="term" value="P:tRNA import into mitochondrion"/>
    <property type="evidence" value="ECO:0007669"/>
    <property type="project" value="TreeGrafter"/>
</dbReference>
<accession>A0A409VWS8</accession>
<dbReference type="Gene3D" id="2.170.270.10">
    <property type="entry name" value="SET domain"/>
    <property type="match status" value="1"/>
</dbReference>
<dbReference type="GO" id="GO:0006605">
    <property type="term" value="P:protein targeting"/>
    <property type="evidence" value="ECO:0007669"/>
    <property type="project" value="InterPro"/>
</dbReference>
<dbReference type="InParanoid" id="A0A409VWS8"/>
<protein>
    <recommendedName>
        <fullName evidence="11">SET domain-containing protein</fullName>
    </recommendedName>
</protein>
<keyword evidence="7" id="KW-1133">Transmembrane helix</keyword>
<evidence type="ECO:0000313" key="12">
    <source>
        <dbReference type="EMBL" id="PPQ70711.1"/>
    </source>
</evidence>
<comment type="similarity">
    <text evidence="2">Belongs to the Tom20 family.</text>
</comment>
<dbReference type="GO" id="GO:0005742">
    <property type="term" value="C:mitochondrial outer membrane translocase complex"/>
    <property type="evidence" value="ECO:0007669"/>
    <property type="project" value="InterPro"/>
</dbReference>
<dbReference type="InterPro" id="IPR046341">
    <property type="entry name" value="SET_dom_sf"/>
</dbReference>
<evidence type="ECO:0000313" key="13">
    <source>
        <dbReference type="Proteomes" id="UP000284706"/>
    </source>
</evidence>
<dbReference type="EMBL" id="NHYE01005531">
    <property type="protein sequence ID" value="PPQ70711.1"/>
    <property type="molecule type" value="Genomic_DNA"/>
</dbReference>
<dbReference type="PANTHER" id="PTHR12430">
    <property type="entry name" value="MITOCHONDRIAL IMPORT RECEPTOR SUBUNIT TOM20"/>
    <property type="match status" value="1"/>
</dbReference>
<feature type="domain" description="SET" evidence="11">
    <location>
        <begin position="250"/>
        <end position="550"/>
    </location>
</feature>
<evidence type="ECO:0000256" key="8">
    <source>
        <dbReference type="ARBA" id="ARBA00023128"/>
    </source>
</evidence>
<evidence type="ECO:0000256" key="6">
    <source>
        <dbReference type="ARBA" id="ARBA00022927"/>
    </source>
</evidence>
<dbReference type="STRING" id="231916.A0A409VWS8"/>
<dbReference type="Gene3D" id="1.10.220.160">
    <property type="match status" value="1"/>
</dbReference>
<evidence type="ECO:0000256" key="4">
    <source>
        <dbReference type="ARBA" id="ARBA00022692"/>
    </source>
</evidence>
<dbReference type="PRINTS" id="PR00351">
    <property type="entry name" value="OM20RECEPTOR"/>
</dbReference>
<dbReference type="InterPro" id="IPR023392">
    <property type="entry name" value="Tom20_dom_sf"/>
</dbReference>
<gene>
    <name evidence="12" type="ORF">CVT26_014635</name>
</gene>
<sequence>MDNRSKIFLGVAAALAGGLAVYAVYFDYKRRNDVEFRKKLKKEKKRVAKEVEQTKKHELAEATSGITQANLREVLQQVKAEPEPRTPEEKEQYFMTQVSIGEQLAAQGPNFYLPAATAFFRALRVYPAPVELIVIYEKTIIEPVFKLVMELTQLDVSTPDSQHDNATGVDEDTSPTRGPPSEGTSSHTSQEWDRVTDPGRRFLLLTRGSRRVRDVKYRIEAYYDHFPPKSTNVSVEIREVSPGQKRPLLVVNKDFAAGEVIYKEFPVVATLDSDLLEKGTYCAHCLRAIQPGMSLETPKDSDSLIHPTYCSKACMVAAQKQYHSLLFTLESPLPAEIPSAPAAPEANEARRRAQAKFAEYVKKEQRLAPMLVAKFIARQIAVETQKLVEASSIGKGGATPENDYTDSDAKLEKYVLADHLERLRYLEIVPNKDETTILADVLSSALPGLEEFITEQKYSTFIGKIAYNAFGVCYGGGRDDRPAPSARPEDVEKTRTPYGTQRQIGSALYTVSSYLTHSCQPSARPSFSSGTSEISIIANKDLKKGDVLTVAFVDVTQHPGESVVECRRRRRFELARGWRFACTCERCAEEAKSLSAEEKGSASEVFKDESRVEDSVKNYITGAAAATSAAPNMDVE</sequence>
<evidence type="ECO:0000259" key="11">
    <source>
        <dbReference type="Pfam" id="PF00856"/>
    </source>
</evidence>
<dbReference type="GO" id="GO:0030943">
    <property type="term" value="F:mitochondrion targeting sequence binding"/>
    <property type="evidence" value="ECO:0007669"/>
    <property type="project" value="TreeGrafter"/>
</dbReference>
<organism evidence="12 13">
    <name type="scientific">Gymnopilus dilepis</name>
    <dbReference type="NCBI Taxonomy" id="231916"/>
    <lineage>
        <taxon>Eukaryota</taxon>
        <taxon>Fungi</taxon>
        <taxon>Dikarya</taxon>
        <taxon>Basidiomycota</taxon>
        <taxon>Agaricomycotina</taxon>
        <taxon>Agaricomycetes</taxon>
        <taxon>Agaricomycetidae</taxon>
        <taxon>Agaricales</taxon>
        <taxon>Agaricineae</taxon>
        <taxon>Hymenogastraceae</taxon>
        <taxon>Gymnopilus</taxon>
    </lineage>
</organism>
<dbReference type="PANTHER" id="PTHR12430:SF0">
    <property type="entry name" value="TRANSLOCASE OF OUTER MITOCHONDRIAL MEMBRANE 20"/>
    <property type="match status" value="1"/>
</dbReference>
<dbReference type="InterPro" id="IPR001214">
    <property type="entry name" value="SET_dom"/>
</dbReference>
<dbReference type="AlphaFoldDB" id="A0A409VWS8"/>
<keyword evidence="6" id="KW-0653">Protein transport</keyword>
<dbReference type="GO" id="GO:0008320">
    <property type="term" value="F:protein transmembrane transporter activity"/>
    <property type="evidence" value="ECO:0007669"/>
    <property type="project" value="TreeGrafter"/>
</dbReference>
<feature type="region of interest" description="Disordered" evidence="10">
    <location>
        <begin position="158"/>
        <end position="194"/>
    </location>
</feature>
<keyword evidence="4" id="KW-0812">Transmembrane</keyword>
<evidence type="ECO:0000256" key="3">
    <source>
        <dbReference type="ARBA" id="ARBA00022448"/>
    </source>
</evidence>
<dbReference type="SUPFAM" id="SSF82199">
    <property type="entry name" value="SET domain"/>
    <property type="match status" value="1"/>
</dbReference>
<dbReference type="Gene3D" id="1.20.960.10">
    <property type="entry name" value="Mitochondrial outer membrane translocase complex, subunit Tom20 domain"/>
    <property type="match status" value="1"/>
</dbReference>
<name>A0A409VWS8_9AGAR</name>
<dbReference type="SUPFAM" id="SSF47157">
    <property type="entry name" value="Mitochondrial import receptor subunit Tom20"/>
    <property type="match status" value="1"/>
</dbReference>